<dbReference type="Pfam" id="PF03466">
    <property type="entry name" value="LysR_substrate"/>
    <property type="match status" value="1"/>
</dbReference>
<dbReference type="PANTHER" id="PTHR30419:SF8">
    <property type="entry name" value="NITROGEN ASSIMILATION TRANSCRIPTIONAL ACTIVATOR-RELATED"/>
    <property type="match status" value="1"/>
</dbReference>
<dbReference type="SUPFAM" id="SSF53850">
    <property type="entry name" value="Periplasmic binding protein-like II"/>
    <property type="match status" value="1"/>
</dbReference>
<sequence length="315" mass="36709">MVKEKKNLFSSKTLDYFLCLTETMNYTKSAQKLGISQPALTQQIKKIEKTIGTPLFYTVGKKLHLTEAGQTMIRLTHGVYDLLSDANDEIQQITKSNEGTISIGFLSSIEDKVFIDFISHYYLLYPGIKVALAMLSREEIWEQLENNEIDLAIMYLPDDRIKNWKIYEKREIVTEELLFLHQNEQLKNKPAVSLKETTDHRWTMYPNHYYITDILKNEFSSQLLDSPAVAGYFSTPQQLHRFSGSTGSYTALPKSYVEANPLQKGHFAVPFDPQIHYQLAFVYRKDKELIPRMKNFLDDFDAYLKEQNYAERLKR</sequence>
<dbReference type="Gene3D" id="3.40.190.290">
    <property type="match status" value="1"/>
</dbReference>
<keyword evidence="4" id="KW-0804">Transcription</keyword>
<comment type="similarity">
    <text evidence="1">Belongs to the LysR transcriptional regulatory family.</text>
</comment>
<dbReference type="Pfam" id="PF00126">
    <property type="entry name" value="HTH_1"/>
    <property type="match status" value="1"/>
</dbReference>
<dbReference type="EMBL" id="FOQE01000005">
    <property type="protein sequence ID" value="SFH59637.1"/>
    <property type="molecule type" value="Genomic_DNA"/>
</dbReference>
<organism evidence="6 7">
    <name type="scientific">Pisciglobus halotolerans</name>
    <dbReference type="NCBI Taxonomy" id="745365"/>
    <lineage>
        <taxon>Bacteria</taxon>
        <taxon>Bacillati</taxon>
        <taxon>Bacillota</taxon>
        <taxon>Bacilli</taxon>
        <taxon>Lactobacillales</taxon>
        <taxon>Carnobacteriaceae</taxon>
    </lineage>
</organism>
<dbReference type="InterPro" id="IPR036388">
    <property type="entry name" value="WH-like_DNA-bd_sf"/>
</dbReference>
<evidence type="ECO:0000313" key="6">
    <source>
        <dbReference type="EMBL" id="SFH59637.1"/>
    </source>
</evidence>
<feature type="domain" description="HTH lysR-type" evidence="5">
    <location>
        <begin position="9"/>
        <end position="66"/>
    </location>
</feature>
<keyword evidence="2" id="KW-0805">Transcription regulation</keyword>
<evidence type="ECO:0000256" key="1">
    <source>
        <dbReference type="ARBA" id="ARBA00009437"/>
    </source>
</evidence>
<dbReference type="GO" id="GO:0003677">
    <property type="term" value="F:DNA binding"/>
    <property type="evidence" value="ECO:0007669"/>
    <property type="project" value="UniProtKB-KW"/>
</dbReference>
<dbReference type="SUPFAM" id="SSF46785">
    <property type="entry name" value="Winged helix' DNA-binding domain"/>
    <property type="match status" value="1"/>
</dbReference>
<dbReference type="PROSITE" id="PS50931">
    <property type="entry name" value="HTH_LYSR"/>
    <property type="match status" value="1"/>
</dbReference>
<dbReference type="PANTHER" id="PTHR30419">
    <property type="entry name" value="HTH-TYPE TRANSCRIPTIONAL REGULATOR YBHD"/>
    <property type="match status" value="1"/>
</dbReference>
<dbReference type="AlphaFoldDB" id="A0A1I3BBE1"/>
<dbReference type="PRINTS" id="PR00039">
    <property type="entry name" value="HTHLYSR"/>
</dbReference>
<evidence type="ECO:0000256" key="3">
    <source>
        <dbReference type="ARBA" id="ARBA00023125"/>
    </source>
</evidence>
<dbReference type="GO" id="GO:0003700">
    <property type="term" value="F:DNA-binding transcription factor activity"/>
    <property type="evidence" value="ECO:0007669"/>
    <property type="project" value="InterPro"/>
</dbReference>
<accession>A0A1I3BBE1</accession>
<dbReference type="OrthoDB" id="9803735at2"/>
<keyword evidence="3 6" id="KW-0238">DNA-binding</keyword>
<reference evidence="6 7" key="1">
    <citation type="submission" date="2016-10" db="EMBL/GenBank/DDBJ databases">
        <authorList>
            <person name="de Groot N.N."/>
        </authorList>
    </citation>
    <scope>NUCLEOTIDE SEQUENCE [LARGE SCALE GENOMIC DNA]</scope>
    <source>
        <strain evidence="6 7">DSM 27630</strain>
    </source>
</reference>
<evidence type="ECO:0000313" key="7">
    <source>
        <dbReference type="Proteomes" id="UP000198668"/>
    </source>
</evidence>
<dbReference type="GO" id="GO:0005829">
    <property type="term" value="C:cytosol"/>
    <property type="evidence" value="ECO:0007669"/>
    <property type="project" value="TreeGrafter"/>
</dbReference>
<dbReference type="InterPro" id="IPR000847">
    <property type="entry name" value="LysR_HTH_N"/>
</dbReference>
<gene>
    <name evidence="6" type="ORF">SAMN04489868_10565</name>
</gene>
<proteinExistence type="inferred from homology"/>
<dbReference type="InterPro" id="IPR050950">
    <property type="entry name" value="HTH-type_LysR_regulators"/>
</dbReference>
<keyword evidence="7" id="KW-1185">Reference proteome</keyword>
<dbReference type="Proteomes" id="UP000198668">
    <property type="component" value="Unassembled WGS sequence"/>
</dbReference>
<evidence type="ECO:0000256" key="4">
    <source>
        <dbReference type="ARBA" id="ARBA00023163"/>
    </source>
</evidence>
<evidence type="ECO:0000259" key="5">
    <source>
        <dbReference type="PROSITE" id="PS50931"/>
    </source>
</evidence>
<dbReference type="CDD" id="cd05466">
    <property type="entry name" value="PBP2_LTTR_substrate"/>
    <property type="match status" value="1"/>
</dbReference>
<dbReference type="InterPro" id="IPR005119">
    <property type="entry name" value="LysR_subst-bd"/>
</dbReference>
<dbReference type="RefSeq" id="WP_092091397.1">
    <property type="nucleotide sequence ID" value="NZ_FOQE01000005.1"/>
</dbReference>
<protein>
    <submittedName>
        <fullName evidence="6">DNA-binding transcriptional regulator, LysR family</fullName>
    </submittedName>
</protein>
<dbReference type="InterPro" id="IPR036390">
    <property type="entry name" value="WH_DNA-bd_sf"/>
</dbReference>
<evidence type="ECO:0000256" key="2">
    <source>
        <dbReference type="ARBA" id="ARBA00023015"/>
    </source>
</evidence>
<dbReference type="Gene3D" id="1.10.10.10">
    <property type="entry name" value="Winged helix-like DNA-binding domain superfamily/Winged helix DNA-binding domain"/>
    <property type="match status" value="1"/>
</dbReference>
<name>A0A1I3BBE1_9LACT</name>